<dbReference type="Gene3D" id="2.60.40.10">
    <property type="entry name" value="Immunoglobulins"/>
    <property type="match status" value="1"/>
</dbReference>
<name>A0A644Z1A8_9ZZZZ</name>
<reference evidence="2" key="1">
    <citation type="submission" date="2019-08" db="EMBL/GenBank/DDBJ databases">
        <authorList>
            <person name="Kucharzyk K."/>
            <person name="Murdoch R.W."/>
            <person name="Higgins S."/>
            <person name="Loffler F."/>
        </authorList>
    </citation>
    <scope>NUCLEOTIDE SEQUENCE</scope>
</reference>
<accession>A0A644Z1A8</accession>
<evidence type="ECO:0000259" key="1">
    <source>
        <dbReference type="Pfam" id="PF00345"/>
    </source>
</evidence>
<dbReference type="PANTHER" id="PTHR30251">
    <property type="entry name" value="PILUS ASSEMBLY CHAPERONE"/>
    <property type="match status" value="1"/>
</dbReference>
<feature type="domain" description="Pili assembly chaperone N-terminal" evidence="1">
    <location>
        <begin position="58"/>
        <end position="171"/>
    </location>
</feature>
<dbReference type="InterPro" id="IPR050643">
    <property type="entry name" value="Periplasmic_pilus_chap"/>
</dbReference>
<evidence type="ECO:0000313" key="2">
    <source>
        <dbReference type="EMBL" id="MPM34512.1"/>
    </source>
</evidence>
<dbReference type="EMBL" id="VSSQ01006996">
    <property type="protein sequence ID" value="MPM34512.1"/>
    <property type="molecule type" value="Genomic_DNA"/>
</dbReference>
<dbReference type="InterPro" id="IPR013783">
    <property type="entry name" value="Ig-like_fold"/>
</dbReference>
<dbReference type="InterPro" id="IPR016147">
    <property type="entry name" value="Pili_assmbl_chaperone_N"/>
</dbReference>
<dbReference type="Pfam" id="PF00345">
    <property type="entry name" value="PapD_N"/>
    <property type="match status" value="1"/>
</dbReference>
<protein>
    <recommendedName>
        <fullName evidence="1">Pili assembly chaperone N-terminal domain-containing protein</fullName>
    </recommendedName>
</protein>
<dbReference type="InterPro" id="IPR008962">
    <property type="entry name" value="PapD-like_sf"/>
</dbReference>
<comment type="caution">
    <text evidence="2">The sequence shown here is derived from an EMBL/GenBank/DDBJ whole genome shotgun (WGS) entry which is preliminary data.</text>
</comment>
<dbReference type="AlphaFoldDB" id="A0A644Z1A8"/>
<organism evidence="2">
    <name type="scientific">bioreactor metagenome</name>
    <dbReference type="NCBI Taxonomy" id="1076179"/>
    <lineage>
        <taxon>unclassified sequences</taxon>
        <taxon>metagenomes</taxon>
        <taxon>ecological metagenomes</taxon>
    </lineage>
</organism>
<sequence>MTYTVTNTVRERELLMNRCLSGSMRKMVVTILVALFAVSSLAAYQFSPLEQSFQPSGAESTKTYTIVNDSNDSIAISISALIRDQDAQGNEINSPADAYFSIVPNKLVVPPQSSWVVRVQYRGPRTVTNELSFRLKAEQIPYSQGKASTDKGMFNFLYIYTTSLYVRPSRVVENVAVRSVAASSMEDGRPALSLTLANLGTVHQLLISAVVEVKDSKGNTVVLQGPESLVGIDGMNILAKKTVTKQVPWPEGLSRDSGVTYQATIKYTK</sequence>
<dbReference type="SUPFAM" id="SSF49354">
    <property type="entry name" value="PapD-like"/>
    <property type="match status" value="1"/>
</dbReference>
<gene>
    <name evidence="2" type="ORF">SDC9_81096</name>
</gene>
<proteinExistence type="predicted"/>
<dbReference type="PANTHER" id="PTHR30251:SF4">
    <property type="entry name" value="SLR1668 PROTEIN"/>
    <property type="match status" value="1"/>
</dbReference>